<dbReference type="EMBL" id="KI912111">
    <property type="protein sequence ID" value="ETS83672.1"/>
    <property type="molecule type" value="Genomic_DNA"/>
</dbReference>
<proteinExistence type="predicted"/>
<dbReference type="SUPFAM" id="SSF53474">
    <property type="entry name" value="alpha/beta-Hydrolases"/>
    <property type="match status" value="1"/>
</dbReference>
<dbReference type="InterPro" id="IPR050300">
    <property type="entry name" value="GDXG_lipolytic_enzyme"/>
</dbReference>
<evidence type="ECO:0000313" key="4">
    <source>
        <dbReference type="Proteomes" id="UP000030651"/>
    </source>
</evidence>
<dbReference type="AlphaFoldDB" id="W3XE24"/>
<dbReference type="Gene3D" id="3.40.50.1820">
    <property type="entry name" value="alpha/beta hydrolase"/>
    <property type="match status" value="1"/>
</dbReference>
<keyword evidence="4" id="KW-1185">Reference proteome</keyword>
<dbReference type="RefSeq" id="XP_007832320.1">
    <property type="nucleotide sequence ID" value="XM_007834129.1"/>
</dbReference>
<organism evidence="3 4">
    <name type="scientific">Pestalotiopsis fici (strain W106-1 / CGMCC3.15140)</name>
    <dbReference type="NCBI Taxonomy" id="1229662"/>
    <lineage>
        <taxon>Eukaryota</taxon>
        <taxon>Fungi</taxon>
        <taxon>Dikarya</taxon>
        <taxon>Ascomycota</taxon>
        <taxon>Pezizomycotina</taxon>
        <taxon>Sordariomycetes</taxon>
        <taxon>Xylariomycetidae</taxon>
        <taxon>Amphisphaeriales</taxon>
        <taxon>Sporocadaceae</taxon>
        <taxon>Pestalotiopsis</taxon>
    </lineage>
</organism>
<name>W3XE24_PESFW</name>
<dbReference type="KEGG" id="pfy:PFICI_05548"/>
<accession>W3XE24</accession>
<dbReference type="PANTHER" id="PTHR48081">
    <property type="entry name" value="AB HYDROLASE SUPERFAMILY PROTEIN C4A8.06C"/>
    <property type="match status" value="1"/>
</dbReference>
<dbReference type="eggNOG" id="KOG1515">
    <property type="taxonomic scope" value="Eukaryota"/>
</dbReference>
<dbReference type="OMA" id="HNSIPPE"/>
<feature type="domain" description="Alpha/beta hydrolase fold-3" evidence="2">
    <location>
        <begin position="119"/>
        <end position="338"/>
    </location>
</feature>
<dbReference type="InterPro" id="IPR029058">
    <property type="entry name" value="AB_hydrolase_fold"/>
</dbReference>
<dbReference type="GO" id="GO:0016787">
    <property type="term" value="F:hydrolase activity"/>
    <property type="evidence" value="ECO:0007669"/>
    <property type="project" value="UniProtKB-KW"/>
</dbReference>
<protein>
    <recommendedName>
        <fullName evidence="2">Alpha/beta hydrolase fold-3 domain-containing protein</fullName>
    </recommendedName>
</protein>
<dbReference type="STRING" id="1229662.W3XE24"/>
<dbReference type="InParanoid" id="W3XE24"/>
<keyword evidence="1" id="KW-0378">Hydrolase</keyword>
<gene>
    <name evidence="3" type="ORF">PFICI_05548</name>
</gene>
<dbReference type="OrthoDB" id="408631at2759"/>
<dbReference type="GeneID" id="19270561"/>
<dbReference type="PANTHER" id="PTHR48081:SF8">
    <property type="entry name" value="ALPHA_BETA HYDROLASE FOLD-3 DOMAIN-CONTAINING PROTEIN-RELATED"/>
    <property type="match status" value="1"/>
</dbReference>
<evidence type="ECO:0000313" key="3">
    <source>
        <dbReference type="EMBL" id="ETS83672.1"/>
    </source>
</evidence>
<evidence type="ECO:0000256" key="1">
    <source>
        <dbReference type="ARBA" id="ARBA00022801"/>
    </source>
</evidence>
<reference evidence="4" key="1">
    <citation type="journal article" date="2015" name="BMC Genomics">
        <title>Genomic and transcriptomic analysis of the endophytic fungus Pestalotiopsis fici reveals its lifestyle and high potential for synthesis of natural products.</title>
        <authorList>
            <person name="Wang X."/>
            <person name="Zhang X."/>
            <person name="Liu L."/>
            <person name="Xiang M."/>
            <person name="Wang W."/>
            <person name="Sun X."/>
            <person name="Che Y."/>
            <person name="Guo L."/>
            <person name="Liu G."/>
            <person name="Guo L."/>
            <person name="Wang C."/>
            <person name="Yin W.B."/>
            <person name="Stadler M."/>
            <person name="Zhang X."/>
            <person name="Liu X."/>
        </authorList>
    </citation>
    <scope>NUCLEOTIDE SEQUENCE [LARGE SCALE GENOMIC DNA]</scope>
    <source>
        <strain evidence="4">W106-1 / CGMCC3.15140</strain>
    </source>
</reference>
<sequence length="365" mass="40866">MPPPATSSEPSITIEQPMINSIPPELAARFDPVFLEYYNRYNAGRLASHQVPIEEYRRDPLRYTIAYGREIVDPGHLTITEEKCPVEGGDIAVRIFQPPPPPPQYDEQQQQPPPRPVYINFHGGGWVFGNLGNDEDFCKRLALETGCVAFDVDYRLAPEFKFPIPVDDCWTALKWVRDEKAAQFNLDLCRVAIGGASAGGHLAAVVAHMCRDEGIPLVLQLLGVPVCDLHVFTPTGELRADCPYESQHEMRHTQPLSVERMSYFHRHFLGNPRPAELENSWKVSPIKAPNFSGLAPALILSAEMDPLRDEGRVYAQKMNDAGSKAEVILVKGVPHNFMALDAILEGGRLYNRESIRALREVYGQI</sequence>
<evidence type="ECO:0000259" key="2">
    <source>
        <dbReference type="Pfam" id="PF07859"/>
    </source>
</evidence>
<dbReference type="InterPro" id="IPR013094">
    <property type="entry name" value="AB_hydrolase_3"/>
</dbReference>
<dbReference type="Pfam" id="PF07859">
    <property type="entry name" value="Abhydrolase_3"/>
    <property type="match status" value="1"/>
</dbReference>
<dbReference type="HOGENOM" id="CLU_012494_6_2_1"/>
<dbReference type="Proteomes" id="UP000030651">
    <property type="component" value="Unassembled WGS sequence"/>
</dbReference>